<dbReference type="EMBL" id="JBHSJB010000013">
    <property type="protein sequence ID" value="MFC5055407.1"/>
    <property type="molecule type" value="Genomic_DNA"/>
</dbReference>
<accession>A0ABV9Y186</accession>
<evidence type="ECO:0000256" key="2">
    <source>
        <dbReference type="ARBA" id="ARBA00022527"/>
    </source>
</evidence>
<gene>
    <name evidence="9" type="ORF">ACFPFM_16775</name>
</gene>
<dbReference type="EC" id="2.7.11.1" evidence="1"/>
<dbReference type="InterPro" id="IPR017441">
    <property type="entry name" value="Protein_kinase_ATP_BS"/>
</dbReference>
<organism evidence="9 10">
    <name type="scientific">Saccharothrix xinjiangensis</name>
    <dbReference type="NCBI Taxonomy" id="204798"/>
    <lineage>
        <taxon>Bacteria</taxon>
        <taxon>Bacillati</taxon>
        <taxon>Actinomycetota</taxon>
        <taxon>Actinomycetes</taxon>
        <taxon>Pseudonocardiales</taxon>
        <taxon>Pseudonocardiaceae</taxon>
        <taxon>Saccharothrix</taxon>
    </lineage>
</organism>
<dbReference type="Proteomes" id="UP001595833">
    <property type="component" value="Unassembled WGS sequence"/>
</dbReference>
<keyword evidence="6 7" id="KW-0067">ATP-binding</keyword>
<evidence type="ECO:0000313" key="9">
    <source>
        <dbReference type="EMBL" id="MFC5055407.1"/>
    </source>
</evidence>
<protein>
    <recommendedName>
        <fullName evidence="1">non-specific serine/threonine protein kinase</fullName>
        <ecNumber evidence="1">2.7.11.1</ecNumber>
    </recommendedName>
</protein>
<dbReference type="InterPro" id="IPR000719">
    <property type="entry name" value="Prot_kinase_dom"/>
</dbReference>
<keyword evidence="10" id="KW-1185">Reference proteome</keyword>
<evidence type="ECO:0000256" key="6">
    <source>
        <dbReference type="ARBA" id="ARBA00022840"/>
    </source>
</evidence>
<reference evidence="10" key="1">
    <citation type="journal article" date="2019" name="Int. J. Syst. Evol. Microbiol.">
        <title>The Global Catalogue of Microorganisms (GCM) 10K type strain sequencing project: providing services to taxonomists for standard genome sequencing and annotation.</title>
        <authorList>
            <consortium name="The Broad Institute Genomics Platform"/>
            <consortium name="The Broad Institute Genome Sequencing Center for Infectious Disease"/>
            <person name="Wu L."/>
            <person name="Ma J."/>
        </authorList>
    </citation>
    <scope>NUCLEOTIDE SEQUENCE [LARGE SCALE GENOMIC DNA]</scope>
    <source>
        <strain evidence="10">KCTC 12848</strain>
    </source>
</reference>
<name>A0ABV9Y186_9PSEU</name>
<feature type="binding site" evidence="7">
    <location>
        <position position="41"/>
    </location>
    <ligand>
        <name>ATP</name>
        <dbReference type="ChEBI" id="CHEBI:30616"/>
    </ligand>
</feature>
<dbReference type="InterPro" id="IPR011009">
    <property type="entry name" value="Kinase-like_dom_sf"/>
</dbReference>
<evidence type="ECO:0000256" key="4">
    <source>
        <dbReference type="ARBA" id="ARBA00022741"/>
    </source>
</evidence>
<feature type="domain" description="Protein kinase" evidence="8">
    <location>
        <begin position="12"/>
        <end position="266"/>
    </location>
</feature>
<dbReference type="Pfam" id="PF00069">
    <property type="entry name" value="Pkinase"/>
    <property type="match status" value="1"/>
</dbReference>
<dbReference type="GO" id="GO:0004674">
    <property type="term" value="F:protein serine/threonine kinase activity"/>
    <property type="evidence" value="ECO:0007669"/>
    <property type="project" value="UniProtKB-KW"/>
</dbReference>
<dbReference type="PANTHER" id="PTHR43289">
    <property type="entry name" value="MITOGEN-ACTIVATED PROTEIN KINASE KINASE KINASE 20-RELATED"/>
    <property type="match status" value="1"/>
</dbReference>
<proteinExistence type="predicted"/>
<dbReference type="SMART" id="SM00220">
    <property type="entry name" value="S_TKc"/>
    <property type="match status" value="1"/>
</dbReference>
<keyword evidence="3" id="KW-0808">Transferase</keyword>
<dbReference type="PROSITE" id="PS00107">
    <property type="entry name" value="PROTEIN_KINASE_ATP"/>
    <property type="match status" value="1"/>
</dbReference>
<evidence type="ECO:0000259" key="8">
    <source>
        <dbReference type="PROSITE" id="PS50011"/>
    </source>
</evidence>
<evidence type="ECO:0000313" key="10">
    <source>
        <dbReference type="Proteomes" id="UP001595833"/>
    </source>
</evidence>
<evidence type="ECO:0000256" key="7">
    <source>
        <dbReference type="PROSITE-ProRule" id="PRU10141"/>
    </source>
</evidence>
<evidence type="ECO:0000256" key="3">
    <source>
        <dbReference type="ARBA" id="ARBA00022679"/>
    </source>
</evidence>
<evidence type="ECO:0000256" key="1">
    <source>
        <dbReference type="ARBA" id="ARBA00012513"/>
    </source>
</evidence>
<sequence length="299" mass="32874">MFTSGHVIGKRYQVRSELGEGSGGEVYEVLDLRSGAVLALKIQQPRYLESTNAYALYRKDVRQEIALGTSLGGISGVVIPLKSGNHLGRAYFVMDRIDGFDLGEFARRAQPVSSVRSAAVLVQLCTVLHQVHSRGFVHRDIKLENALISRGGVVTLIDLGSSAPSGEVPEVPAGTFGYLAPESTSCGVAETSLDIFSAGCLLFRMLTMEFPFLNKTGYAMVRRRLPIGKLVNVDPVVRRICVAMLEWEPVNRPTAAEVRDELSVVLPDASSPAPPRLSHDPVRWWWERIQRQERAPMSS</sequence>
<keyword evidence="4 7" id="KW-0547">Nucleotide-binding</keyword>
<dbReference type="RefSeq" id="WP_344038681.1">
    <property type="nucleotide sequence ID" value="NZ_BAAAKE010000012.1"/>
</dbReference>
<dbReference type="CDD" id="cd14014">
    <property type="entry name" value="STKc_PknB_like"/>
    <property type="match status" value="1"/>
</dbReference>
<comment type="caution">
    <text evidence="9">The sequence shown here is derived from an EMBL/GenBank/DDBJ whole genome shotgun (WGS) entry which is preliminary data.</text>
</comment>
<dbReference type="PANTHER" id="PTHR43289:SF6">
    <property type="entry name" value="SERINE_THREONINE-PROTEIN KINASE NEKL-3"/>
    <property type="match status" value="1"/>
</dbReference>
<keyword evidence="5 9" id="KW-0418">Kinase</keyword>
<dbReference type="PROSITE" id="PS50011">
    <property type="entry name" value="PROTEIN_KINASE_DOM"/>
    <property type="match status" value="1"/>
</dbReference>
<dbReference type="SUPFAM" id="SSF56112">
    <property type="entry name" value="Protein kinase-like (PK-like)"/>
    <property type="match status" value="1"/>
</dbReference>
<dbReference type="Gene3D" id="1.10.510.10">
    <property type="entry name" value="Transferase(Phosphotransferase) domain 1"/>
    <property type="match status" value="1"/>
</dbReference>
<keyword evidence="2 9" id="KW-0723">Serine/threonine-protein kinase</keyword>
<evidence type="ECO:0000256" key="5">
    <source>
        <dbReference type="ARBA" id="ARBA00022777"/>
    </source>
</evidence>